<dbReference type="PANTHER" id="PTHR30231:SF2">
    <property type="entry name" value="RIBONUCLEASE T"/>
    <property type="match status" value="1"/>
</dbReference>
<evidence type="ECO:0000256" key="3">
    <source>
        <dbReference type="ARBA" id="ARBA00022722"/>
    </source>
</evidence>
<feature type="domain" description="Exonuclease" evidence="10">
    <location>
        <begin position="22"/>
        <end position="207"/>
    </location>
</feature>
<dbReference type="EC" id="3.1.13.-" evidence="8"/>
<keyword evidence="12" id="KW-1185">Reference proteome</keyword>
<comment type="cofactor">
    <cofactor evidence="8">
        <name>Mg(2+)</name>
        <dbReference type="ChEBI" id="CHEBI:18420"/>
    </cofactor>
    <text evidence="8">Binds two Mg(2+) per subunit. The active form of the enzyme binds two Mg(2+) ions in its active site. The first Mg(2+) forms only one salt bridge with the protein.</text>
</comment>
<dbReference type="SMART" id="SM00479">
    <property type="entry name" value="EXOIII"/>
    <property type="match status" value="1"/>
</dbReference>
<feature type="region of interest" description="Disordered" evidence="9">
    <location>
        <begin position="210"/>
        <end position="236"/>
    </location>
</feature>
<protein>
    <recommendedName>
        <fullName evidence="8">Ribonuclease T</fullName>
        <ecNumber evidence="8">3.1.13.-</ecNumber>
    </recommendedName>
    <alternativeName>
        <fullName evidence="8">Exoribonuclease T</fullName>
        <shortName evidence="8">RNase T</shortName>
    </alternativeName>
</protein>
<evidence type="ECO:0000313" key="12">
    <source>
        <dbReference type="Proteomes" id="UP000295375"/>
    </source>
</evidence>
<feature type="site" description="Important for substrate binding and specificity" evidence="8">
    <location>
        <position position="81"/>
    </location>
</feature>
<evidence type="ECO:0000256" key="1">
    <source>
        <dbReference type="ARBA" id="ARBA00011738"/>
    </source>
</evidence>
<comment type="function">
    <text evidence="8">Trims short 3' overhangs of a variety of RNA species, leaving a one or two nucleotide 3' overhang. Responsible for the end-turnover of tRNA: specifically removes the terminal AMP residue from uncharged tRNA (tRNA-C-C-A). Also appears to be involved in tRNA biosynthesis.</text>
</comment>
<evidence type="ECO:0000256" key="2">
    <source>
        <dbReference type="ARBA" id="ARBA00022694"/>
    </source>
</evidence>
<feature type="site" description="Important for substrate binding and specificity" evidence="8">
    <location>
        <position position="150"/>
    </location>
</feature>
<dbReference type="InterPro" id="IPR013520">
    <property type="entry name" value="Ribonucl_H"/>
</dbReference>
<keyword evidence="2 8" id="KW-0819">tRNA processing</keyword>
<dbReference type="SUPFAM" id="SSF53098">
    <property type="entry name" value="Ribonuclease H-like"/>
    <property type="match status" value="1"/>
</dbReference>
<feature type="binding site" evidence="8">
    <location>
        <position position="27"/>
    </location>
    <ligand>
        <name>Mg(2+)</name>
        <dbReference type="ChEBI" id="CHEBI:18420"/>
        <label>1</label>
        <note>catalytic</note>
    </ligand>
</feature>
<evidence type="ECO:0000256" key="7">
    <source>
        <dbReference type="ARBA" id="ARBA00022842"/>
    </source>
</evidence>
<comment type="caution">
    <text evidence="11">The sequence shown here is derived from an EMBL/GenBank/DDBJ whole genome shotgun (WGS) entry which is preliminary data.</text>
</comment>
<evidence type="ECO:0000256" key="6">
    <source>
        <dbReference type="ARBA" id="ARBA00022839"/>
    </source>
</evidence>
<evidence type="ECO:0000259" key="10">
    <source>
        <dbReference type="SMART" id="SM00479"/>
    </source>
</evidence>
<dbReference type="GO" id="GO:0005829">
    <property type="term" value="C:cytosol"/>
    <property type="evidence" value="ECO:0007669"/>
    <property type="project" value="TreeGrafter"/>
</dbReference>
<dbReference type="GO" id="GO:0000287">
    <property type="term" value="F:magnesium ion binding"/>
    <property type="evidence" value="ECO:0007669"/>
    <property type="project" value="UniProtKB-UniRule"/>
</dbReference>
<keyword evidence="4 8" id="KW-0479">Metal-binding</keyword>
<dbReference type="NCBIfam" id="TIGR01298">
    <property type="entry name" value="RNaseT"/>
    <property type="match status" value="1"/>
</dbReference>
<keyword evidence="6 8" id="KW-0269">Exonuclease</keyword>
<evidence type="ECO:0000256" key="4">
    <source>
        <dbReference type="ARBA" id="ARBA00022723"/>
    </source>
</evidence>
<dbReference type="GO" id="GO:0008033">
    <property type="term" value="P:tRNA processing"/>
    <property type="evidence" value="ECO:0007669"/>
    <property type="project" value="UniProtKB-KW"/>
</dbReference>
<dbReference type="CDD" id="cd06134">
    <property type="entry name" value="RNaseT"/>
    <property type="match status" value="1"/>
</dbReference>
<dbReference type="GO" id="GO:0016896">
    <property type="term" value="F:RNA exonuclease activity, producing 5'-phosphomonoesters"/>
    <property type="evidence" value="ECO:0007669"/>
    <property type="project" value="UniProtKB-UniRule"/>
</dbReference>
<feature type="site" description="Important for substrate binding and specificity" evidence="8">
    <location>
        <position position="128"/>
    </location>
</feature>
<feature type="binding site" evidence="8">
    <location>
        <position position="29"/>
    </location>
    <ligand>
        <name>Mg(2+)</name>
        <dbReference type="ChEBI" id="CHEBI:18420"/>
        <label>2</label>
        <note>catalytic</note>
    </ligand>
</feature>
<feature type="active site" description="Proton donor/acceptor" evidence="8">
    <location>
        <position position="185"/>
    </location>
</feature>
<evidence type="ECO:0000313" key="11">
    <source>
        <dbReference type="EMBL" id="TDQ48129.1"/>
    </source>
</evidence>
<dbReference type="FunFam" id="3.30.420.10:FF:000009">
    <property type="entry name" value="Ribonuclease T"/>
    <property type="match status" value="1"/>
</dbReference>
<dbReference type="AlphaFoldDB" id="A0A4R6UQX0"/>
<keyword evidence="5 8" id="KW-0378">Hydrolase</keyword>
<comment type="similarity">
    <text evidence="8">Belongs to the RNase T family.</text>
</comment>
<feature type="binding site" evidence="8">
    <location>
        <position position="185"/>
    </location>
    <ligand>
        <name>Mg(2+)</name>
        <dbReference type="ChEBI" id="CHEBI:18420"/>
        <label>2</label>
        <note>catalytic</note>
    </ligand>
</feature>
<gene>
    <name evidence="8" type="primary">rnt</name>
    <name evidence="11" type="ORF">EV696_108109</name>
</gene>
<evidence type="ECO:0000256" key="5">
    <source>
        <dbReference type="ARBA" id="ARBA00022801"/>
    </source>
</evidence>
<keyword evidence="7 8" id="KW-0460">Magnesium</keyword>
<dbReference type="Gene3D" id="3.30.420.10">
    <property type="entry name" value="Ribonuclease H-like superfamily/Ribonuclease H"/>
    <property type="match status" value="1"/>
</dbReference>
<feature type="site" description="Important for substrate binding and specificity" evidence="8">
    <location>
        <position position="33"/>
    </location>
</feature>
<accession>A0A4R6UQX0</accession>
<dbReference type="PANTHER" id="PTHR30231">
    <property type="entry name" value="DNA POLYMERASE III SUBUNIT EPSILON"/>
    <property type="match status" value="1"/>
</dbReference>
<dbReference type="Pfam" id="PF00929">
    <property type="entry name" value="RNase_T"/>
    <property type="match status" value="1"/>
</dbReference>
<proteinExistence type="inferred from homology"/>
<dbReference type="EMBL" id="SNYM01000008">
    <property type="protein sequence ID" value="TDQ48129.1"/>
    <property type="molecule type" value="Genomic_DNA"/>
</dbReference>
<reference evidence="11 12" key="1">
    <citation type="submission" date="2019-03" db="EMBL/GenBank/DDBJ databases">
        <title>Genomic Encyclopedia of Type Strains, Phase IV (KMG-IV): sequencing the most valuable type-strain genomes for metagenomic binning, comparative biology and taxonomic classification.</title>
        <authorList>
            <person name="Goeker M."/>
        </authorList>
    </citation>
    <scope>NUCLEOTIDE SEQUENCE [LARGE SCALE GENOMIC DNA]</scope>
    <source>
        <strain evidence="11 12">DSM 103792</strain>
    </source>
</reference>
<keyword evidence="3 8" id="KW-0540">Nuclease</keyword>
<dbReference type="GO" id="GO:0008408">
    <property type="term" value="F:3'-5' exonuclease activity"/>
    <property type="evidence" value="ECO:0007669"/>
    <property type="project" value="TreeGrafter"/>
</dbReference>
<dbReference type="GO" id="GO:0003676">
    <property type="term" value="F:nucleic acid binding"/>
    <property type="evidence" value="ECO:0007669"/>
    <property type="project" value="InterPro"/>
</dbReference>
<organism evidence="11 12">
    <name type="scientific">Permianibacter aggregans</name>
    <dbReference type="NCBI Taxonomy" id="1510150"/>
    <lineage>
        <taxon>Bacteria</taxon>
        <taxon>Pseudomonadati</taxon>
        <taxon>Pseudomonadota</taxon>
        <taxon>Gammaproteobacteria</taxon>
        <taxon>Pseudomonadales</taxon>
        <taxon>Pseudomonadaceae</taxon>
        <taxon>Permianibacter</taxon>
    </lineage>
</organism>
<dbReference type="GO" id="GO:0045004">
    <property type="term" value="P:DNA replication proofreading"/>
    <property type="evidence" value="ECO:0007669"/>
    <property type="project" value="TreeGrafter"/>
</dbReference>
<dbReference type="OrthoDB" id="9778264at2"/>
<dbReference type="Proteomes" id="UP000295375">
    <property type="component" value="Unassembled WGS sequence"/>
</dbReference>
<evidence type="ECO:0000256" key="8">
    <source>
        <dbReference type="HAMAP-Rule" id="MF_00157"/>
    </source>
</evidence>
<sequence length="236" mass="25831">MTEHTLVPAQESLLASRFRGFYPVVVDVETGGFNAKTDALLEIAAVLIEVDEHGKLYRGESIHAHVEPFKGANIEAAALAFTGIDVHHPFRFAVDEKNALTQIFGPVRQAQKKHGCQRAVLVGHNAWFDLAFLNAAIERTGIKRSPFHPFTSFDTATLSGLAYGQTVLARACRAADVPFDSKEAHSAVYDAEQTAELFCQIVNHWQGLGGWPPASSSEENGEPADSDEQTREENDE</sequence>
<dbReference type="InterPro" id="IPR036397">
    <property type="entry name" value="RNaseH_sf"/>
</dbReference>
<name>A0A4R6UQX0_9GAMM</name>
<dbReference type="HAMAP" id="MF_00157">
    <property type="entry name" value="RNase_T"/>
    <property type="match status" value="1"/>
</dbReference>
<evidence type="ECO:0000256" key="9">
    <source>
        <dbReference type="SAM" id="MobiDB-lite"/>
    </source>
</evidence>
<dbReference type="InterPro" id="IPR012337">
    <property type="entry name" value="RNaseH-like_sf"/>
</dbReference>
<comment type="subunit">
    <text evidence="1 8">Homodimer.</text>
</comment>
<dbReference type="InterPro" id="IPR005987">
    <property type="entry name" value="RNase_T"/>
</dbReference>
<feature type="binding site" evidence="8">
    <location>
        <position position="27"/>
    </location>
    <ligand>
        <name>Mg(2+)</name>
        <dbReference type="ChEBI" id="CHEBI:18420"/>
        <label>2</label>
        <note>catalytic</note>
    </ligand>
</feature>
<feature type="binding site" evidence="8">
    <location>
        <position position="190"/>
    </location>
    <ligand>
        <name>Mg(2+)</name>
        <dbReference type="ChEBI" id="CHEBI:18420"/>
        <label>2</label>
        <note>catalytic</note>
    </ligand>
</feature>